<evidence type="ECO:0000256" key="1">
    <source>
        <dbReference type="RuleBase" id="RU361155"/>
    </source>
</evidence>
<dbReference type="PANTHER" id="PTHR10704">
    <property type="entry name" value="CARBOHYDRATE SULFOTRANSFERASE"/>
    <property type="match status" value="1"/>
</dbReference>
<dbReference type="Pfam" id="PF00685">
    <property type="entry name" value="Sulfotransfer_1"/>
    <property type="match status" value="1"/>
</dbReference>
<keyword evidence="1" id="KW-0808">Transferase</keyword>
<dbReference type="FunFam" id="3.40.50.300:FF:003046">
    <property type="entry name" value="Sulfotransferase"/>
    <property type="match status" value="1"/>
</dbReference>
<dbReference type="InterPro" id="IPR051135">
    <property type="entry name" value="Gal/GlcNAc/GalNAc_ST"/>
</dbReference>
<dbReference type="OrthoDB" id="6138663at2759"/>
<proteinExistence type="inferred from homology"/>
<dbReference type="InterPro" id="IPR000863">
    <property type="entry name" value="Sulfotransferase_dom"/>
</dbReference>
<reference evidence="4 5" key="1">
    <citation type="submission" date="2025-04" db="UniProtKB">
        <authorList>
            <consortium name="RefSeq"/>
        </authorList>
    </citation>
    <scope>IDENTIFICATION</scope>
    <source>
        <tissue evidence="4 5">Gonad</tissue>
    </source>
</reference>
<comment type="similarity">
    <text evidence="1">Belongs to the sulfotransferase 1 family.</text>
</comment>
<dbReference type="RefSeq" id="XP_019613956.1">
    <property type="nucleotide sequence ID" value="XM_019758397.1"/>
</dbReference>
<organism evidence="3 5">
    <name type="scientific">Branchiostoma belcheri</name>
    <name type="common">Amphioxus</name>
    <dbReference type="NCBI Taxonomy" id="7741"/>
    <lineage>
        <taxon>Eukaryota</taxon>
        <taxon>Metazoa</taxon>
        <taxon>Chordata</taxon>
        <taxon>Cephalochordata</taxon>
        <taxon>Leptocardii</taxon>
        <taxon>Amphioxiformes</taxon>
        <taxon>Branchiostomatidae</taxon>
        <taxon>Branchiostoma</taxon>
    </lineage>
</organism>
<gene>
    <name evidence="4 5 6" type="primary">LOC109461918</name>
</gene>
<feature type="domain" description="Sulfotransferase" evidence="2">
    <location>
        <begin position="70"/>
        <end position="376"/>
    </location>
</feature>
<sequence>MIRKLLFRNPRRLLLIVLFLASSSYLYLSLTLKCLVQDEQTKARDLSELVSEPSEQKSGTPAFPAAHRRTAVVIVAPMRSGSTFVGELFNQHSDAFYVFEPFWAVENYANKTYSNALEMKVAFLKGISSCKFGDIRDIMRYYLTTKGMGVYKTCKTIDNMCARYRNQTKGKITVAQRCPVPPNLLPNVLRSTCESKQFTAIKTIRLDDVTHLQPLLQDRELDFKIIQLVRDPRGVISSRIALSRKNVSLLQSTLNTKVDREEVRELCDSMVRNAQPYKTEESWVRGRYALVRYEDVGLQPLDMMDKLYNFIGVKPQANISEWIKAHTKTAKRKRDRNDPFGTIKDPVQACNQWRLKLTLDEVKLIQSQCQEAMSMFGYKDVISAKQMSNKSVDLYDIRTSIVL</sequence>
<protein>
    <recommendedName>
        <fullName evidence="1">Sulfotransferase</fullName>
        <ecNumber evidence="1">2.8.2.-</ecNumber>
    </recommendedName>
</protein>
<dbReference type="GeneID" id="109461918"/>
<evidence type="ECO:0000259" key="2">
    <source>
        <dbReference type="Pfam" id="PF00685"/>
    </source>
</evidence>
<dbReference type="RefSeq" id="XP_019613957.1">
    <property type="nucleotide sequence ID" value="XM_019758398.1"/>
</dbReference>
<evidence type="ECO:0000313" key="6">
    <source>
        <dbReference type="RefSeq" id="XP_019613958.1"/>
    </source>
</evidence>
<dbReference type="GO" id="GO:0006790">
    <property type="term" value="P:sulfur compound metabolic process"/>
    <property type="evidence" value="ECO:0007669"/>
    <property type="project" value="TreeGrafter"/>
</dbReference>
<dbReference type="RefSeq" id="XP_019613958.1">
    <property type="nucleotide sequence ID" value="XM_019758399.1"/>
</dbReference>
<dbReference type="KEGG" id="bbel:109461918"/>
<keyword evidence="3" id="KW-1185">Reference proteome</keyword>
<dbReference type="Proteomes" id="UP000515135">
    <property type="component" value="Unplaced"/>
</dbReference>
<evidence type="ECO:0000313" key="5">
    <source>
        <dbReference type="RefSeq" id="XP_019613957.1"/>
    </source>
</evidence>
<evidence type="ECO:0000313" key="3">
    <source>
        <dbReference type="Proteomes" id="UP000515135"/>
    </source>
</evidence>
<accession>A0A6P4Y5H4</accession>
<dbReference type="Gene3D" id="3.40.50.300">
    <property type="entry name" value="P-loop containing nucleotide triphosphate hydrolases"/>
    <property type="match status" value="1"/>
</dbReference>
<dbReference type="GO" id="GO:0001517">
    <property type="term" value="F:N-acetylglucosamine 6-O-sulfotransferase activity"/>
    <property type="evidence" value="ECO:0007669"/>
    <property type="project" value="TreeGrafter"/>
</dbReference>
<dbReference type="PANTHER" id="PTHR10704:SF44">
    <property type="entry name" value="LD35051P-RELATED"/>
    <property type="match status" value="1"/>
</dbReference>
<evidence type="ECO:0000313" key="4">
    <source>
        <dbReference type="RefSeq" id="XP_019613956.1"/>
    </source>
</evidence>
<dbReference type="SUPFAM" id="SSF52540">
    <property type="entry name" value="P-loop containing nucleoside triphosphate hydrolases"/>
    <property type="match status" value="1"/>
</dbReference>
<dbReference type="EC" id="2.8.2.-" evidence="1"/>
<dbReference type="GO" id="GO:0006044">
    <property type="term" value="P:N-acetylglucosamine metabolic process"/>
    <property type="evidence" value="ECO:0007669"/>
    <property type="project" value="TreeGrafter"/>
</dbReference>
<dbReference type="AlphaFoldDB" id="A0A6P4Y5H4"/>
<name>A0A6P4Y5H4_BRABE</name>
<dbReference type="InterPro" id="IPR027417">
    <property type="entry name" value="P-loop_NTPase"/>
</dbReference>